<evidence type="ECO:0000313" key="2">
    <source>
        <dbReference type="Proteomes" id="UP000189670"/>
    </source>
</evidence>
<accession>A0A1V1PFS8</accession>
<sequence>MANYWLKTEAATPFQIQPQQEWEELQKRLNEKVKRSANMLLNRLELKRTGRKIVNTGVLANNNFAACVVLSCRSNELILK</sequence>
<name>A0A1V1PFS8_9BACT</name>
<dbReference type="EMBL" id="ATBP01000048">
    <property type="protein sequence ID" value="ETR73613.1"/>
    <property type="molecule type" value="Genomic_DNA"/>
</dbReference>
<comment type="caution">
    <text evidence="1">The sequence shown here is derived from an EMBL/GenBank/DDBJ whole genome shotgun (WGS) entry which is preliminary data.</text>
</comment>
<dbReference type="Proteomes" id="UP000189670">
    <property type="component" value="Unassembled WGS sequence"/>
</dbReference>
<protein>
    <submittedName>
        <fullName evidence="1">Uncharacterized protein</fullName>
    </submittedName>
</protein>
<proteinExistence type="predicted"/>
<organism evidence="1 2">
    <name type="scientific">Candidatus Magnetoglobus multicellularis str. Araruama</name>
    <dbReference type="NCBI Taxonomy" id="890399"/>
    <lineage>
        <taxon>Bacteria</taxon>
        <taxon>Pseudomonadati</taxon>
        <taxon>Thermodesulfobacteriota</taxon>
        <taxon>Desulfobacteria</taxon>
        <taxon>Desulfobacterales</taxon>
        <taxon>Desulfobacteraceae</taxon>
        <taxon>Candidatus Magnetoglobus</taxon>
    </lineage>
</organism>
<dbReference type="AlphaFoldDB" id="A0A1V1PFS8"/>
<gene>
    <name evidence="1" type="ORF">OMM_06837</name>
</gene>
<evidence type="ECO:0000313" key="1">
    <source>
        <dbReference type="EMBL" id="ETR73613.1"/>
    </source>
</evidence>
<reference evidence="2" key="1">
    <citation type="submission" date="2012-11" db="EMBL/GenBank/DDBJ databases">
        <authorList>
            <person name="Lucero-Rivera Y.E."/>
            <person name="Tovar-Ramirez D."/>
        </authorList>
    </citation>
    <scope>NUCLEOTIDE SEQUENCE [LARGE SCALE GENOMIC DNA]</scope>
    <source>
        <strain evidence="2">Araruama</strain>
    </source>
</reference>